<evidence type="ECO:0000313" key="12">
    <source>
        <dbReference type="EMBL" id="EEG77295.1"/>
    </source>
</evidence>
<keyword evidence="5 12" id="KW-0808">Transferase</keyword>
<dbReference type="InterPro" id="IPR001296">
    <property type="entry name" value="Glyco_trans_1"/>
</dbReference>
<evidence type="ECO:0000259" key="8">
    <source>
        <dbReference type="Pfam" id="PF00534"/>
    </source>
</evidence>
<accession>C0GGZ3</accession>
<evidence type="ECO:0000256" key="5">
    <source>
        <dbReference type="ARBA" id="ARBA00022679"/>
    </source>
</evidence>
<evidence type="ECO:0000256" key="4">
    <source>
        <dbReference type="ARBA" id="ARBA00022676"/>
    </source>
</evidence>
<feature type="domain" description="Glycosyl transferase family 1" evidence="8">
    <location>
        <begin position="550"/>
        <end position="718"/>
    </location>
</feature>
<dbReference type="PANTHER" id="PTHR45839">
    <property type="match status" value="1"/>
</dbReference>
<keyword evidence="4 12" id="KW-0328">Glycosyltransferase</keyword>
<dbReference type="InterPro" id="IPR056736">
    <property type="entry name" value="SUS_EPBD"/>
</dbReference>
<dbReference type="Pfam" id="PF00534">
    <property type="entry name" value="Glycos_transf_1"/>
    <property type="match status" value="1"/>
</dbReference>
<dbReference type="Pfam" id="PF24861">
    <property type="entry name" value="SUS_N"/>
    <property type="match status" value="1"/>
</dbReference>
<dbReference type="Gene3D" id="1.20.120.1230">
    <property type="match status" value="1"/>
</dbReference>
<comment type="similarity">
    <text evidence="1">Belongs to the glycosyltransferase 1 family.</text>
</comment>
<dbReference type="InterPro" id="IPR000368">
    <property type="entry name" value="Sucrose_synth_GT-B1"/>
</dbReference>
<dbReference type="AlphaFoldDB" id="C0GGZ3"/>
<dbReference type="GO" id="GO:0016157">
    <property type="term" value="F:sucrose synthase activity"/>
    <property type="evidence" value="ECO:0007669"/>
    <property type="project" value="UniProtKB-UniRule"/>
</dbReference>
<feature type="domain" description="Sucrose synthase EPBD" evidence="11">
    <location>
        <begin position="142"/>
        <end position="230"/>
    </location>
</feature>
<sequence>MENLFSQHREAVYLLLRHYFKLDRTFLLGSDLRDELENFLSNQDEETVKKLEPLSKLIKDAQEAILSDPWVYLATRPNVARWKYYRFHMHDMLFNEIHVSEFLAFKERQVNGHDDEEWMLELDFDPFNRDFPKLKEARSIGNGLQFLNRHLSSRFFHEQAKAQEILLEFLRRHHIRDRNLMLNGRIKTIKALRSALRSADEHLENQSEDTTWHDVGPALQELGFEPGWGRDLPRIRETMRLLSDILEAAEPGNLEMFLGRVPMIFNIVILSPHGYFGQDNVLGLPDTGGQVVYILDQVRALEEEMCSRLYDQGLDLMPQILVVTRLIPEAGNTTCDQRLEDIVGTENARILRVPFRNPDGQVVRPWISRFNIWPYLERFSQDAEKEVLAELGAKPDLILGNYSDGNLVATLMAKKIGATQCNIAHALEKPKYLYSDLYWKDNEEQYHFSCQFTADLIAMNAADFIITSTFQEIAGKKDTVGQYESYNAFTMPGLYRVVNGINIFDPKFNIVSPGADPVSYFPYTEKKRRLYALHDEIEEMVYSGERSDIRGHFTDKEKPLLYTMARLDTIKNITGLVEWYGKNERLRKSANLLIKAGHVDPALSQDTEEKAQIARMHQLMDEYELDGQVRWLGFHLEKNLSSEMYRFVADKRGAFIQPALFEAFGITVIEAMISGLPTFATCYGGPSEIIEEGVSGFHIDPNHGERSANKIADFMEKSATDPSHWDSISQGGIERVLDRYTWELYARRLITLSCIYGFWKYVSDLRRVETKQYLDMFYGLQYRPLANSVELAD</sequence>
<comment type="catalytic activity">
    <reaction evidence="6">
        <text>an NDP-alpha-D-glucose + D-fructose = a ribonucleoside 5'-diphosphate + sucrose + H(+)</text>
        <dbReference type="Rhea" id="RHEA:16241"/>
        <dbReference type="ChEBI" id="CHEBI:15378"/>
        <dbReference type="ChEBI" id="CHEBI:17992"/>
        <dbReference type="ChEBI" id="CHEBI:37721"/>
        <dbReference type="ChEBI" id="CHEBI:57930"/>
        <dbReference type="ChEBI" id="CHEBI:76533"/>
        <dbReference type="EC" id="2.4.1.13"/>
    </reaction>
</comment>
<evidence type="ECO:0000259" key="10">
    <source>
        <dbReference type="Pfam" id="PF24861"/>
    </source>
</evidence>
<dbReference type="RefSeq" id="WP_008516678.1">
    <property type="nucleotide sequence ID" value="NZ_ACJM01000008.1"/>
</dbReference>
<keyword evidence="13" id="KW-1185">Reference proteome</keyword>
<organism evidence="12 13">
    <name type="scientific">Dethiobacter alkaliphilus AHT 1</name>
    <dbReference type="NCBI Taxonomy" id="555088"/>
    <lineage>
        <taxon>Bacteria</taxon>
        <taxon>Bacillati</taxon>
        <taxon>Bacillota</taxon>
        <taxon>Dethiobacteria</taxon>
        <taxon>Dethiobacterales</taxon>
        <taxon>Dethiobacteraceae</taxon>
        <taxon>Dethiobacter</taxon>
    </lineage>
</organism>
<evidence type="ECO:0000256" key="7">
    <source>
        <dbReference type="NCBIfam" id="TIGR02470"/>
    </source>
</evidence>
<reference evidence="12 13" key="1">
    <citation type="submission" date="2009-02" db="EMBL/GenBank/DDBJ databases">
        <title>Sequencing of the draft genome and assembly of Dethiobacter alkaliphilus AHT 1.</title>
        <authorList>
            <consortium name="US DOE Joint Genome Institute (JGI-PGF)"/>
            <person name="Lucas S."/>
            <person name="Copeland A."/>
            <person name="Lapidus A."/>
            <person name="Glavina del Rio T."/>
            <person name="Dalin E."/>
            <person name="Tice H."/>
            <person name="Bruce D."/>
            <person name="Goodwin L."/>
            <person name="Pitluck S."/>
            <person name="Larimer F."/>
            <person name="Land M.L."/>
            <person name="Hauser L."/>
            <person name="Muyzer G."/>
        </authorList>
    </citation>
    <scope>NUCLEOTIDE SEQUENCE [LARGE SCALE GENOMIC DNA]</scope>
    <source>
        <strain evidence="12 13">AHT 1</strain>
    </source>
</reference>
<proteinExistence type="inferred from homology"/>
<evidence type="ECO:0000256" key="2">
    <source>
        <dbReference type="ARBA" id="ARBA00012540"/>
    </source>
</evidence>
<dbReference type="STRING" id="555088.DealDRAFT_1752"/>
<dbReference type="SUPFAM" id="SSF53756">
    <property type="entry name" value="UDP-Glycosyltransferase/glycogen phosphorylase"/>
    <property type="match status" value="1"/>
</dbReference>
<comment type="caution">
    <text evidence="12">The sequence shown here is derived from an EMBL/GenBank/DDBJ whole genome shotgun (WGS) entry which is preliminary data.</text>
</comment>
<evidence type="ECO:0000256" key="6">
    <source>
        <dbReference type="ARBA" id="ARBA00049030"/>
    </source>
</evidence>
<dbReference type="Pfam" id="PF24862">
    <property type="entry name" value="SUS_EPBD"/>
    <property type="match status" value="1"/>
</dbReference>
<dbReference type="InterPro" id="IPR012820">
    <property type="entry name" value="Sucrose_synthase_pln/cyn"/>
</dbReference>
<evidence type="ECO:0000313" key="13">
    <source>
        <dbReference type="Proteomes" id="UP000006443"/>
    </source>
</evidence>
<dbReference type="EC" id="2.4.1.13" evidence="2 7"/>
<dbReference type="SMR" id="C0GGZ3"/>
<feature type="domain" description="Sucrose synthase N-terminal" evidence="10">
    <location>
        <begin position="1"/>
        <end position="107"/>
    </location>
</feature>
<dbReference type="NCBIfam" id="TIGR02470">
    <property type="entry name" value="sucr_synth"/>
    <property type="match status" value="1"/>
</dbReference>
<dbReference type="Proteomes" id="UP000006443">
    <property type="component" value="Unassembled WGS sequence"/>
</dbReference>
<dbReference type="Gene3D" id="3.10.450.330">
    <property type="match status" value="1"/>
</dbReference>
<protein>
    <recommendedName>
        <fullName evidence="3 7">Sucrose synthase</fullName>
        <ecNumber evidence="2 7">2.4.1.13</ecNumber>
    </recommendedName>
</protein>
<name>C0GGZ3_DETAL</name>
<dbReference type="EMBL" id="ACJM01000008">
    <property type="protein sequence ID" value="EEG77295.1"/>
    <property type="molecule type" value="Genomic_DNA"/>
</dbReference>
<evidence type="ECO:0000259" key="9">
    <source>
        <dbReference type="Pfam" id="PF00862"/>
    </source>
</evidence>
<dbReference type="GO" id="GO:0005985">
    <property type="term" value="P:sucrose metabolic process"/>
    <property type="evidence" value="ECO:0007669"/>
    <property type="project" value="UniProtKB-UniRule"/>
</dbReference>
<evidence type="ECO:0000259" key="11">
    <source>
        <dbReference type="Pfam" id="PF24862"/>
    </source>
</evidence>
<dbReference type="Gene3D" id="3.40.50.2000">
    <property type="entry name" value="Glycogen Phosphorylase B"/>
    <property type="match status" value="2"/>
</dbReference>
<evidence type="ECO:0000256" key="3">
    <source>
        <dbReference type="ARBA" id="ARBA00020955"/>
    </source>
</evidence>
<gene>
    <name evidence="12" type="ORF">DealDRAFT_1752</name>
</gene>
<dbReference type="Pfam" id="PF00862">
    <property type="entry name" value="GT-B_Sucrose_synth"/>
    <property type="match status" value="1"/>
</dbReference>
<dbReference type="PANTHER" id="PTHR45839:SF7">
    <property type="entry name" value="SUCROSE SYNTHASE 1"/>
    <property type="match status" value="1"/>
</dbReference>
<dbReference type="InterPro" id="IPR056735">
    <property type="entry name" value="SUS_N"/>
</dbReference>
<dbReference type="OrthoDB" id="9795068at2"/>
<dbReference type="eggNOG" id="COG0438">
    <property type="taxonomic scope" value="Bacteria"/>
</dbReference>
<evidence type="ECO:0000256" key="1">
    <source>
        <dbReference type="ARBA" id="ARBA00006530"/>
    </source>
</evidence>
<feature type="domain" description="Sucrose synthase first GT-B" evidence="9">
    <location>
        <begin position="253"/>
        <end position="542"/>
    </location>
</feature>